<feature type="domain" description="BHLH" evidence="8">
    <location>
        <begin position="163"/>
        <end position="213"/>
    </location>
</feature>
<dbReference type="GO" id="GO:0006351">
    <property type="term" value="P:DNA-templated transcription"/>
    <property type="evidence" value="ECO:0007669"/>
    <property type="project" value="UniProtKB-ARBA"/>
</dbReference>
<dbReference type="Gene3D" id="4.10.280.10">
    <property type="entry name" value="Helix-loop-helix DNA-binding domain"/>
    <property type="match status" value="1"/>
</dbReference>
<dbReference type="EMBL" id="JBJUIK010000011">
    <property type="protein sequence ID" value="KAL3512242.1"/>
    <property type="molecule type" value="Genomic_DNA"/>
</dbReference>
<comment type="caution">
    <text evidence="9">The sequence shown here is derived from an EMBL/GenBank/DDBJ whole genome shotgun (WGS) entry which is preliminary data.</text>
</comment>
<comment type="subcellular location">
    <subcellularLocation>
        <location evidence="1">Nucleus</location>
    </subcellularLocation>
</comment>
<dbReference type="Pfam" id="PF00010">
    <property type="entry name" value="HLH"/>
    <property type="match status" value="1"/>
</dbReference>
<proteinExistence type="predicted"/>
<organism evidence="9 10">
    <name type="scientific">Cinchona calisaya</name>
    <dbReference type="NCBI Taxonomy" id="153742"/>
    <lineage>
        <taxon>Eukaryota</taxon>
        <taxon>Viridiplantae</taxon>
        <taxon>Streptophyta</taxon>
        <taxon>Embryophyta</taxon>
        <taxon>Tracheophyta</taxon>
        <taxon>Spermatophyta</taxon>
        <taxon>Magnoliopsida</taxon>
        <taxon>eudicotyledons</taxon>
        <taxon>Gunneridae</taxon>
        <taxon>Pentapetalae</taxon>
        <taxon>asterids</taxon>
        <taxon>lamiids</taxon>
        <taxon>Gentianales</taxon>
        <taxon>Rubiaceae</taxon>
        <taxon>Cinchonoideae</taxon>
        <taxon>Cinchoneae</taxon>
        <taxon>Cinchona</taxon>
    </lineage>
</organism>
<comment type="function">
    <text evidence="6">Positive regulator of brassinosteroid signaling.</text>
</comment>
<evidence type="ECO:0000256" key="5">
    <source>
        <dbReference type="ARBA" id="ARBA00023242"/>
    </source>
</evidence>
<evidence type="ECO:0000256" key="2">
    <source>
        <dbReference type="ARBA" id="ARBA00023015"/>
    </source>
</evidence>
<gene>
    <name evidence="9" type="ORF">ACH5RR_024959</name>
</gene>
<feature type="compositionally biased region" description="Basic residues" evidence="7">
    <location>
        <begin position="129"/>
        <end position="142"/>
    </location>
</feature>
<dbReference type="FunFam" id="4.10.280.10:FF:000058">
    <property type="entry name" value="transcription factor BEE 3-like"/>
    <property type="match status" value="1"/>
</dbReference>
<dbReference type="InterPro" id="IPR036638">
    <property type="entry name" value="HLH_DNA-bd_sf"/>
</dbReference>
<dbReference type="PANTHER" id="PTHR12565">
    <property type="entry name" value="STEROL REGULATORY ELEMENT-BINDING PROTEIN"/>
    <property type="match status" value="1"/>
</dbReference>
<evidence type="ECO:0000256" key="7">
    <source>
        <dbReference type="SAM" id="MobiDB-lite"/>
    </source>
</evidence>
<sequence>MAQHFLSDMQNTKPSFPSYEIDPNMEIMSQFPELNNPGALDASNLNMQTPMGFSHDSYFSQLLDQFPGNLAENFPAINFPSDFKNVLLLDEPMTSAANDHMEKKRKLVDITPESSSANSSPPISENGIRRKNRTGKGKRIRSNGKNEEEKPKEVVHVRAKRGQATDSHSLAERVRRGKINERLRCLQDIVPGCHKTMGMSVMLDEIINYVQSLQNQVEFLSMKLTAASNFDDFNGETVTMDTLQQKAKAFEAMKMQKLMKGEGCDGLGSTQVGSFDLTFGCYPSLPFNT</sequence>
<keyword evidence="5" id="KW-0539">Nucleus</keyword>
<evidence type="ECO:0000256" key="4">
    <source>
        <dbReference type="ARBA" id="ARBA00023163"/>
    </source>
</evidence>
<dbReference type="PANTHER" id="PTHR12565:SF340">
    <property type="entry name" value="TRANSCRIPTION FACTOR BEE 3"/>
    <property type="match status" value="1"/>
</dbReference>
<evidence type="ECO:0000256" key="6">
    <source>
        <dbReference type="ARBA" id="ARBA00055372"/>
    </source>
</evidence>
<keyword evidence="2" id="KW-0805">Transcription regulation</keyword>
<dbReference type="SUPFAM" id="SSF47459">
    <property type="entry name" value="HLH, helix-loop-helix DNA-binding domain"/>
    <property type="match status" value="1"/>
</dbReference>
<feature type="compositionally biased region" description="Basic and acidic residues" evidence="7">
    <location>
        <begin position="144"/>
        <end position="156"/>
    </location>
</feature>
<evidence type="ECO:0000313" key="9">
    <source>
        <dbReference type="EMBL" id="KAL3512242.1"/>
    </source>
</evidence>
<dbReference type="InterPro" id="IPR024097">
    <property type="entry name" value="bHLH_ZIP_TF"/>
</dbReference>
<accession>A0ABD2Z1G5</accession>
<feature type="compositionally biased region" description="Low complexity" evidence="7">
    <location>
        <begin position="112"/>
        <end position="126"/>
    </location>
</feature>
<dbReference type="CDD" id="cd18919">
    <property type="entry name" value="bHLH_AtBPE_like"/>
    <property type="match status" value="1"/>
</dbReference>
<keyword evidence="10" id="KW-1185">Reference proteome</keyword>
<evidence type="ECO:0000256" key="1">
    <source>
        <dbReference type="ARBA" id="ARBA00004123"/>
    </source>
</evidence>
<name>A0ABD2Z1G5_9GENT</name>
<feature type="region of interest" description="Disordered" evidence="7">
    <location>
        <begin position="108"/>
        <end position="169"/>
    </location>
</feature>
<evidence type="ECO:0000259" key="8">
    <source>
        <dbReference type="PROSITE" id="PS50888"/>
    </source>
</evidence>
<evidence type="ECO:0000256" key="3">
    <source>
        <dbReference type="ARBA" id="ARBA00023125"/>
    </source>
</evidence>
<dbReference type="InterPro" id="IPR011598">
    <property type="entry name" value="bHLH_dom"/>
</dbReference>
<protein>
    <recommendedName>
        <fullName evidence="8">BHLH domain-containing protein</fullName>
    </recommendedName>
</protein>
<keyword evidence="4" id="KW-0804">Transcription</keyword>
<dbReference type="GO" id="GO:0006355">
    <property type="term" value="P:regulation of DNA-templated transcription"/>
    <property type="evidence" value="ECO:0007669"/>
    <property type="project" value="UniProtKB-ARBA"/>
</dbReference>
<dbReference type="GO" id="GO:0003677">
    <property type="term" value="F:DNA binding"/>
    <property type="evidence" value="ECO:0007669"/>
    <property type="project" value="UniProtKB-KW"/>
</dbReference>
<dbReference type="PROSITE" id="PS50888">
    <property type="entry name" value="BHLH"/>
    <property type="match status" value="1"/>
</dbReference>
<dbReference type="Proteomes" id="UP001630127">
    <property type="component" value="Unassembled WGS sequence"/>
</dbReference>
<dbReference type="SMART" id="SM00353">
    <property type="entry name" value="HLH"/>
    <property type="match status" value="1"/>
</dbReference>
<keyword evidence="3" id="KW-0238">DNA-binding</keyword>
<reference evidence="9 10" key="1">
    <citation type="submission" date="2024-11" db="EMBL/GenBank/DDBJ databases">
        <title>A near-complete genome assembly of Cinchona calisaya.</title>
        <authorList>
            <person name="Lian D.C."/>
            <person name="Zhao X.W."/>
            <person name="Wei L."/>
        </authorList>
    </citation>
    <scope>NUCLEOTIDE SEQUENCE [LARGE SCALE GENOMIC DNA]</scope>
    <source>
        <tissue evidence="9">Nenye</tissue>
    </source>
</reference>
<evidence type="ECO:0000313" key="10">
    <source>
        <dbReference type="Proteomes" id="UP001630127"/>
    </source>
</evidence>
<dbReference type="GO" id="GO:0005634">
    <property type="term" value="C:nucleus"/>
    <property type="evidence" value="ECO:0007669"/>
    <property type="project" value="UniProtKB-SubCell"/>
</dbReference>
<dbReference type="AlphaFoldDB" id="A0ABD2Z1G5"/>